<dbReference type="GO" id="GO:0016740">
    <property type="term" value="F:transferase activity"/>
    <property type="evidence" value="ECO:0007669"/>
    <property type="project" value="UniProtKB-KW"/>
</dbReference>
<dbReference type="InterPro" id="IPR044992">
    <property type="entry name" value="ChyE-like"/>
</dbReference>
<dbReference type="InterPro" id="IPR017926">
    <property type="entry name" value="GATASE"/>
</dbReference>
<dbReference type="CDD" id="cd01741">
    <property type="entry name" value="GATase1_1"/>
    <property type="match status" value="1"/>
</dbReference>
<keyword evidence="3" id="KW-1185">Reference proteome</keyword>
<reference evidence="2 3" key="1">
    <citation type="submission" date="2016-04" db="EMBL/GenBank/DDBJ databases">
        <title>Complete genome sequence and analysis of deep-sea sediment isolate, Amycolatopsis sp. WP1.</title>
        <authorList>
            <person name="Wang H."/>
            <person name="Chen S."/>
            <person name="Wu Q."/>
        </authorList>
    </citation>
    <scope>NUCLEOTIDE SEQUENCE [LARGE SCALE GENOMIC DNA]</scope>
    <source>
        <strain evidence="2 3">WP1</strain>
    </source>
</reference>
<evidence type="ECO:0000259" key="1">
    <source>
        <dbReference type="Pfam" id="PF00117"/>
    </source>
</evidence>
<dbReference type="Gene3D" id="3.40.50.880">
    <property type="match status" value="1"/>
</dbReference>
<dbReference type="KEGG" id="aab:A4R43_22125"/>
<dbReference type="Pfam" id="PF00117">
    <property type="entry name" value="GATase"/>
    <property type="match status" value="1"/>
</dbReference>
<feature type="domain" description="Glutamine amidotransferase" evidence="1">
    <location>
        <begin position="45"/>
        <end position="185"/>
    </location>
</feature>
<dbReference type="OrthoDB" id="5196541at2"/>
<dbReference type="PROSITE" id="PS51273">
    <property type="entry name" value="GATASE_TYPE_1"/>
    <property type="match status" value="1"/>
</dbReference>
<protein>
    <submittedName>
        <fullName evidence="2">Glutamine amidotransferase</fullName>
    </submittedName>
</protein>
<dbReference type="Proteomes" id="UP000250434">
    <property type="component" value="Chromosome"/>
</dbReference>
<dbReference type="GO" id="GO:0005829">
    <property type="term" value="C:cytosol"/>
    <property type="evidence" value="ECO:0007669"/>
    <property type="project" value="TreeGrafter"/>
</dbReference>
<dbReference type="SUPFAM" id="SSF52317">
    <property type="entry name" value="Class I glutamine amidotransferase-like"/>
    <property type="match status" value="1"/>
</dbReference>
<dbReference type="PANTHER" id="PTHR42695:SF5">
    <property type="entry name" value="GLUTAMINE AMIDOTRANSFERASE YLR126C-RELATED"/>
    <property type="match status" value="1"/>
</dbReference>
<name>A0A344L9Z0_9PSEU</name>
<dbReference type="AlphaFoldDB" id="A0A344L9Z0"/>
<sequence length="251" mass="27310">MEPTRLLVIQPDESDPIGPLGDWLTGAGAELDIRLPPGDSLPENLDGYRGLVVLGGGMDAEDDRNHPWLADVRRLLAAATGKALPTLAICLGAQLLAVATGGTVGRAERGPEVGGGLVSKKDVAWTDPLFAELPLMQDVMQFHQDEIRRLPPGAELLASAPWYQNQAFRLNRCIYGVQFHIETTSEVVLDWAREAPDLAALAREGAFEIETLTRVHADIAETWRPFAERFVRLAQGQLEPAADPTRTLPLV</sequence>
<dbReference type="InterPro" id="IPR029062">
    <property type="entry name" value="Class_I_gatase-like"/>
</dbReference>
<keyword evidence="2" id="KW-0315">Glutamine amidotransferase</keyword>
<evidence type="ECO:0000313" key="2">
    <source>
        <dbReference type="EMBL" id="AXB44864.1"/>
    </source>
</evidence>
<evidence type="ECO:0000313" key="3">
    <source>
        <dbReference type="Proteomes" id="UP000250434"/>
    </source>
</evidence>
<keyword evidence="2" id="KW-0808">Transferase</keyword>
<organism evidence="2 3">
    <name type="scientific">Amycolatopsis albispora</name>
    <dbReference type="NCBI Taxonomy" id="1804986"/>
    <lineage>
        <taxon>Bacteria</taxon>
        <taxon>Bacillati</taxon>
        <taxon>Actinomycetota</taxon>
        <taxon>Actinomycetes</taxon>
        <taxon>Pseudonocardiales</taxon>
        <taxon>Pseudonocardiaceae</taxon>
        <taxon>Amycolatopsis</taxon>
    </lineage>
</organism>
<proteinExistence type="predicted"/>
<dbReference type="RefSeq" id="WP_113694123.1">
    <property type="nucleotide sequence ID" value="NZ_CP015163.1"/>
</dbReference>
<dbReference type="EMBL" id="CP015163">
    <property type="protein sequence ID" value="AXB44864.1"/>
    <property type="molecule type" value="Genomic_DNA"/>
</dbReference>
<accession>A0A344L9Z0</accession>
<dbReference type="PANTHER" id="PTHR42695">
    <property type="entry name" value="GLUTAMINE AMIDOTRANSFERASE YLR126C-RELATED"/>
    <property type="match status" value="1"/>
</dbReference>
<gene>
    <name evidence="2" type="ORF">A4R43_22125</name>
</gene>